<dbReference type="RefSeq" id="WP_214611452.1">
    <property type="nucleotide sequence ID" value="NZ_JACATN010000002.1"/>
</dbReference>
<sequence>MKIKLAKEEEEYIENLVLAGLYKNGGDVVKDALEIHASYREKSKKDLLEEIDKGWNGPDSSKSMNDIISAKKKNKIL</sequence>
<comment type="caution">
    <text evidence="1">The sequence shown here is derived from an EMBL/GenBank/DDBJ whole genome shotgun (WGS) entry which is preliminary data.</text>
</comment>
<evidence type="ECO:0000313" key="2">
    <source>
        <dbReference type="Proteomes" id="UP000740413"/>
    </source>
</evidence>
<reference evidence="2" key="2">
    <citation type="submission" date="2023-07" db="EMBL/GenBank/DDBJ databases">
        <title>Zobellia barbeyronii sp. nov., a new marine flavobacterium, isolated from green and red algae.</title>
        <authorList>
            <person name="Nedashkovskaya O.I."/>
            <person name="Otstavnykh N."/>
            <person name="Zhukova N."/>
            <person name="Guzev K."/>
            <person name="Chausova V."/>
            <person name="Tekutyeva L."/>
            <person name="Mikhailov V."/>
            <person name="Isaeva M."/>
        </authorList>
    </citation>
    <scope>NUCLEOTIDE SEQUENCE [LARGE SCALE GENOMIC DNA]</scope>
    <source>
        <strain evidence="2">KMM 6746</strain>
    </source>
</reference>
<dbReference type="InterPro" id="IPR038296">
    <property type="entry name" value="ParD_sf"/>
</dbReference>
<gene>
    <name evidence="1" type="ORF">HW347_08535</name>
</gene>
<dbReference type="Proteomes" id="UP000740413">
    <property type="component" value="Unassembled WGS sequence"/>
</dbReference>
<protein>
    <submittedName>
        <fullName evidence="1">Type II toxin-antitoxin system ParD family antitoxin</fullName>
    </submittedName>
</protein>
<reference evidence="1 2" key="1">
    <citation type="submission" date="2020-06" db="EMBL/GenBank/DDBJ databases">
        <authorList>
            <person name="Isaeva M.P."/>
            <person name="Chernysheva N.Y."/>
        </authorList>
    </citation>
    <scope>NUCLEOTIDE SEQUENCE [LARGE SCALE GENOMIC DNA]</scope>
    <source>
        <strain evidence="1 2">KMM 6746</strain>
    </source>
</reference>
<evidence type="ECO:0000313" key="1">
    <source>
        <dbReference type="EMBL" id="MBT2161312.1"/>
    </source>
</evidence>
<dbReference type="EMBL" id="JACATN010000002">
    <property type="protein sequence ID" value="MBT2161312.1"/>
    <property type="molecule type" value="Genomic_DNA"/>
</dbReference>
<accession>A0ABS5WD35</accession>
<dbReference type="Gene3D" id="6.10.10.120">
    <property type="entry name" value="Antitoxin ParD1-like"/>
    <property type="match status" value="1"/>
</dbReference>
<name>A0ABS5WD35_9FLAO</name>
<organism evidence="1 2">
    <name type="scientific">Zobellia barbeyronii</name>
    <dbReference type="NCBI Taxonomy" id="2748009"/>
    <lineage>
        <taxon>Bacteria</taxon>
        <taxon>Pseudomonadati</taxon>
        <taxon>Bacteroidota</taxon>
        <taxon>Flavobacteriia</taxon>
        <taxon>Flavobacteriales</taxon>
        <taxon>Flavobacteriaceae</taxon>
        <taxon>Zobellia</taxon>
    </lineage>
</organism>
<proteinExistence type="predicted"/>
<keyword evidence="2" id="KW-1185">Reference proteome</keyword>